<comment type="caution">
    <text evidence="2">The sequence shown here is derived from an EMBL/GenBank/DDBJ whole genome shotgun (WGS) entry which is preliminary data.</text>
</comment>
<evidence type="ECO:0000313" key="3">
    <source>
        <dbReference type="EMBL" id="HHR95777.1"/>
    </source>
</evidence>
<dbReference type="AlphaFoldDB" id="A0A7C5XKU1"/>
<sequence length="445" mass="50425">MSVEVELAQKIVEEAMKRGFDEVAAVVTVCRRTMVKIANSEPTVIQSWNPISVELYLAKDRRMFLGSYEPKSIDELSRYIDRFGSIALKVVESEFYAPLPQPVHVKYIDGLADNRIISAMDDIDKLSEHVIEVAHREKIDSVAGMIQLSYIKTALVTSKGTQLSEDKTALQGYLRAFAEPGGSGQWCFTSTRYDLNGLEYMASMAARYAIDSRNRIEIQPDVYDVIFSPLVFGNLLEYIVDMTSAFSVLMGTSMFMKHKIGDKVSSEKLSVFDEPRNHELPNASSFDYEGLETFNKPIIEDGLLKTLLHNTKTAKIMNTKTTANAGWIKPAPWNITVKPGDVKLDEIISDVRRGILITNNWYTRLQNYVEGLFSTIARDAIFYIENGKIIKPVNKIRVADSFSNILKNIEHVGRELYNIQWWEVSTPSKIPYILVRNVKTSKHII</sequence>
<dbReference type="PANTHER" id="PTHR43666">
    <property type="entry name" value="TLDD PROTEIN"/>
    <property type="match status" value="1"/>
</dbReference>
<reference evidence="2" key="1">
    <citation type="journal article" date="2020" name="mSystems">
        <title>Genome- and Community-Level Interaction Insights into Carbon Utilization and Element Cycling Functions of Hydrothermarchaeota in Hydrothermal Sediment.</title>
        <authorList>
            <person name="Zhou Z."/>
            <person name="Liu Y."/>
            <person name="Xu W."/>
            <person name="Pan J."/>
            <person name="Luo Z.H."/>
            <person name="Li M."/>
        </authorList>
    </citation>
    <scope>NUCLEOTIDE SEQUENCE [LARGE SCALE GENOMIC DNA]</scope>
    <source>
        <strain evidence="3">SpSt-1</strain>
        <strain evidence="2">SpSt-1121</strain>
    </source>
</reference>
<dbReference type="InterPro" id="IPR036059">
    <property type="entry name" value="TldD/PmbA_sf"/>
</dbReference>
<dbReference type="SUPFAM" id="SSF111283">
    <property type="entry name" value="Putative modulator of DNA gyrase, PmbA/TldD"/>
    <property type="match status" value="1"/>
</dbReference>
<dbReference type="InterPro" id="IPR035068">
    <property type="entry name" value="TldD/PmbA_N"/>
</dbReference>
<dbReference type="Pfam" id="PF19289">
    <property type="entry name" value="PmbA_TldD_3rd"/>
    <property type="match status" value="1"/>
</dbReference>
<dbReference type="EMBL" id="DRZI01000213">
    <property type="protein sequence ID" value="HHP82022.1"/>
    <property type="molecule type" value="Genomic_DNA"/>
</dbReference>
<accession>A0A7C5XKU1</accession>
<proteinExistence type="predicted"/>
<organism evidence="2">
    <name type="scientific">Ignisphaera aggregans</name>
    <dbReference type="NCBI Taxonomy" id="334771"/>
    <lineage>
        <taxon>Archaea</taxon>
        <taxon>Thermoproteota</taxon>
        <taxon>Thermoprotei</taxon>
        <taxon>Desulfurococcales</taxon>
        <taxon>Desulfurococcaceae</taxon>
        <taxon>Ignisphaera</taxon>
    </lineage>
</organism>
<dbReference type="Gene3D" id="3.30.2290.10">
    <property type="entry name" value="PmbA/TldD superfamily"/>
    <property type="match status" value="1"/>
</dbReference>
<dbReference type="EMBL" id="DRUB01000051">
    <property type="protein sequence ID" value="HHR95777.1"/>
    <property type="molecule type" value="Genomic_DNA"/>
</dbReference>
<feature type="domain" description="Metalloprotease TldD/E C-terminal" evidence="1">
    <location>
        <begin position="222"/>
        <end position="441"/>
    </location>
</feature>
<name>A0A7C5XKU1_9CREN</name>
<evidence type="ECO:0000313" key="2">
    <source>
        <dbReference type="EMBL" id="HHP82022.1"/>
    </source>
</evidence>
<dbReference type="PANTHER" id="PTHR43666:SF1">
    <property type="entry name" value="CONSERVED PROTEIN"/>
    <property type="match status" value="1"/>
</dbReference>
<evidence type="ECO:0000259" key="1">
    <source>
        <dbReference type="Pfam" id="PF19289"/>
    </source>
</evidence>
<protein>
    <submittedName>
        <fullName evidence="2">TldD/PmbA family protein</fullName>
    </submittedName>
</protein>
<dbReference type="GO" id="GO:0006508">
    <property type="term" value="P:proteolysis"/>
    <property type="evidence" value="ECO:0007669"/>
    <property type="project" value="InterPro"/>
</dbReference>
<dbReference type="GO" id="GO:0008237">
    <property type="term" value="F:metallopeptidase activity"/>
    <property type="evidence" value="ECO:0007669"/>
    <property type="project" value="InterPro"/>
</dbReference>
<dbReference type="InterPro" id="IPR045569">
    <property type="entry name" value="Metalloprtase-TldD/E_C"/>
</dbReference>
<gene>
    <name evidence="3" type="ORF">ENL47_02905</name>
    <name evidence="2" type="ORF">ENM84_05075</name>
</gene>